<feature type="domain" description="Serine-threonine/tyrosine-protein kinase catalytic" evidence="1">
    <location>
        <begin position="1"/>
        <end position="57"/>
    </location>
</feature>
<keyword evidence="3" id="KW-1185">Reference proteome</keyword>
<dbReference type="GO" id="GO:0004672">
    <property type="term" value="F:protein kinase activity"/>
    <property type="evidence" value="ECO:0007669"/>
    <property type="project" value="InterPro"/>
</dbReference>
<name>A0A015LZA9_RHIIW</name>
<protein>
    <recommendedName>
        <fullName evidence="1">Serine-threonine/tyrosine-protein kinase catalytic domain-containing protein</fullName>
    </recommendedName>
</protein>
<gene>
    <name evidence="2" type="ORF">RirG_018200</name>
</gene>
<accession>A0A015LZA9</accession>
<organism evidence="2 3">
    <name type="scientific">Rhizophagus irregularis (strain DAOM 197198w)</name>
    <name type="common">Glomus intraradices</name>
    <dbReference type="NCBI Taxonomy" id="1432141"/>
    <lineage>
        <taxon>Eukaryota</taxon>
        <taxon>Fungi</taxon>
        <taxon>Fungi incertae sedis</taxon>
        <taxon>Mucoromycota</taxon>
        <taxon>Glomeromycotina</taxon>
        <taxon>Glomeromycetes</taxon>
        <taxon>Glomerales</taxon>
        <taxon>Glomeraceae</taxon>
        <taxon>Rhizophagus</taxon>
    </lineage>
</organism>
<dbReference type="OrthoDB" id="2791079at2759"/>
<dbReference type="InterPro" id="IPR001245">
    <property type="entry name" value="Ser-Thr/Tyr_kinase_cat_dom"/>
</dbReference>
<evidence type="ECO:0000313" key="2">
    <source>
        <dbReference type="EMBL" id="EXX78071.1"/>
    </source>
</evidence>
<dbReference type="InterPro" id="IPR011009">
    <property type="entry name" value="Kinase-like_dom_sf"/>
</dbReference>
<dbReference type="Proteomes" id="UP000022910">
    <property type="component" value="Unassembled WGS sequence"/>
</dbReference>
<dbReference type="HOGENOM" id="CLU_000288_7_26_1"/>
<proteinExistence type="predicted"/>
<sequence length="91" mass="10814">MWEILSGRPPFVEREHNYYLAKDIINGIRPKIVPGTPLEYEDLMKQCWDANPSKRPVKYVLWDKIYKINASYQNKFDKMDESLIQPAINEI</sequence>
<dbReference type="Gene3D" id="1.10.510.10">
    <property type="entry name" value="Transferase(Phosphotransferase) domain 1"/>
    <property type="match status" value="1"/>
</dbReference>
<dbReference type="AlphaFoldDB" id="A0A015LZA9"/>
<dbReference type="EMBL" id="JEMT01009685">
    <property type="protein sequence ID" value="EXX78071.1"/>
    <property type="molecule type" value="Genomic_DNA"/>
</dbReference>
<comment type="caution">
    <text evidence="2">The sequence shown here is derived from an EMBL/GenBank/DDBJ whole genome shotgun (WGS) entry which is preliminary data.</text>
</comment>
<evidence type="ECO:0000313" key="3">
    <source>
        <dbReference type="Proteomes" id="UP000022910"/>
    </source>
</evidence>
<evidence type="ECO:0000259" key="1">
    <source>
        <dbReference type="Pfam" id="PF07714"/>
    </source>
</evidence>
<dbReference type="Pfam" id="PF07714">
    <property type="entry name" value="PK_Tyr_Ser-Thr"/>
    <property type="match status" value="1"/>
</dbReference>
<reference evidence="2 3" key="1">
    <citation type="submission" date="2014-02" db="EMBL/GenBank/DDBJ databases">
        <title>Single nucleus genome sequencing reveals high similarity among nuclei of an endomycorrhizal fungus.</title>
        <authorList>
            <person name="Lin K."/>
            <person name="Geurts R."/>
            <person name="Zhang Z."/>
            <person name="Limpens E."/>
            <person name="Saunders D.G."/>
            <person name="Mu D."/>
            <person name="Pang E."/>
            <person name="Cao H."/>
            <person name="Cha H."/>
            <person name="Lin T."/>
            <person name="Zhou Q."/>
            <person name="Shang Y."/>
            <person name="Li Y."/>
            <person name="Ivanov S."/>
            <person name="Sharma T."/>
            <person name="Velzen R.V."/>
            <person name="Ruijter N.D."/>
            <person name="Aanen D.K."/>
            <person name="Win J."/>
            <person name="Kamoun S."/>
            <person name="Bisseling T."/>
            <person name="Huang S."/>
        </authorList>
    </citation>
    <scope>NUCLEOTIDE SEQUENCE [LARGE SCALE GENOMIC DNA]</scope>
    <source>
        <strain evidence="3">DAOM197198w</strain>
    </source>
</reference>
<dbReference type="SUPFAM" id="SSF56112">
    <property type="entry name" value="Protein kinase-like (PK-like)"/>
    <property type="match status" value="1"/>
</dbReference>